<proteinExistence type="predicted"/>
<protein>
    <submittedName>
        <fullName evidence="1">Uncharacterized protein</fullName>
    </submittedName>
</protein>
<dbReference type="EMBL" id="JFGV01000002">
    <property type="protein sequence ID" value="EYU17126.1"/>
    <property type="molecule type" value="Genomic_DNA"/>
</dbReference>
<evidence type="ECO:0000313" key="1">
    <source>
        <dbReference type="EMBL" id="EYU17126.1"/>
    </source>
</evidence>
<keyword evidence="2" id="KW-1185">Reference proteome</keyword>
<name>A0A022PN94_9GAMM</name>
<evidence type="ECO:0000313" key="2">
    <source>
        <dbReference type="Proteomes" id="UP000023464"/>
    </source>
</evidence>
<dbReference type="PATRIC" id="fig|1393736.3.peg.177"/>
<comment type="caution">
    <text evidence="1">The sequence shown here is derived from an EMBL/GenBank/DDBJ whole genome shotgun (WGS) entry which is preliminary data.</text>
</comment>
<dbReference type="RefSeq" id="WP_036775389.1">
    <property type="nucleotide sequence ID" value="NZ_CAWLTM010000113.1"/>
</dbReference>
<gene>
    <name evidence="1" type="ORF">BA1DRAFT_00182</name>
</gene>
<dbReference type="AlphaFoldDB" id="A0A022PN94"/>
<organism evidence="1 2">
    <name type="scientific">Photorhabdus aegyptia</name>
    <dbReference type="NCBI Taxonomy" id="2805098"/>
    <lineage>
        <taxon>Bacteria</taxon>
        <taxon>Pseudomonadati</taxon>
        <taxon>Pseudomonadota</taxon>
        <taxon>Gammaproteobacteria</taxon>
        <taxon>Enterobacterales</taxon>
        <taxon>Morganellaceae</taxon>
        <taxon>Photorhabdus</taxon>
    </lineage>
</organism>
<accession>A0A022PN94</accession>
<dbReference type="Proteomes" id="UP000023464">
    <property type="component" value="Unassembled WGS sequence"/>
</dbReference>
<reference evidence="1 2" key="1">
    <citation type="submission" date="2014-03" db="EMBL/GenBank/DDBJ databases">
        <title>Draft Genome of Photorhabdus luminescens BA1, an Egyptian Isolate.</title>
        <authorList>
            <person name="Ghazal S."/>
            <person name="Hurst S.G.IV."/>
            <person name="Morris K."/>
            <person name="Thomas K."/>
            <person name="Tisa L.S."/>
        </authorList>
    </citation>
    <scope>NUCLEOTIDE SEQUENCE [LARGE SCALE GENOMIC DNA]</scope>
    <source>
        <strain evidence="1 2">BA1</strain>
    </source>
</reference>
<sequence>MKDILKNSDHKIKDIQEWIEYIKHRGEKYSKTKPYSDNIFIRFLEIENLSDIQSPASVAATNTYTLFAKKSATSNKYPVSVTEGLQTIINLCRVASGYDPLEPESDGNTEKFIAFTEEIEKVPFLSLLWADKSTVTQQSHDTDVLIDSFIKVFQGLSPQDKITIKIYLKKLIDTALSYADQKEKKSNLVQYALAKTPKGVSLLLYSFVLTIKKVDNKGTIKFTSHYNLCQAEYNLSQKIWEMTRSVLEKEDKITIEYLIDCMTTKTKA</sequence>